<organism evidence="1 3">
    <name type="scientific">Araneus ventricosus</name>
    <name type="common">Orbweaver spider</name>
    <name type="synonym">Epeira ventricosa</name>
    <dbReference type="NCBI Taxonomy" id="182803"/>
    <lineage>
        <taxon>Eukaryota</taxon>
        <taxon>Metazoa</taxon>
        <taxon>Ecdysozoa</taxon>
        <taxon>Arthropoda</taxon>
        <taxon>Chelicerata</taxon>
        <taxon>Arachnida</taxon>
        <taxon>Araneae</taxon>
        <taxon>Araneomorphae</taxon>
        <taxon>Entelegynae</taxon>
        <taxon>Araneoidea</taxon>
        <taxon>Araneidae</taxon>
        <taxon>Araneus</taxon>
    </lineage>
</organism>
<evidence type="ECO:0000313" key="2">
    <source>
        <dbReference type="EMBL" id="GBN07370.1"/>
    </source>
</evidence>
<evidence type="ECO:0000313" key="1">
    <source>
        <dbReference type="EMBL" id="GBL54542.1"/>
    </source>
</evidence>
<comment type="caution">
    <text evidence="1">The sequence shown here is derived from an EMBL/GenBank/DDBJ whole genome shotgun (WGS) entry which is preliminary data.</text>
</comment>
<dbReference type="AlphaFoldDB" id="A0A4Y1ZKJ4"/>
<dbReference type="EMBL" id="BGPR01075287">
    <property type="protein sequence ID" value="GBL54542.1"/>
    <property type="molecule type" value="Genomic_DNA"/>
</dbReference>
<accession>A0A4Y1ZKJ4</accession>
<name>A0A4Y1ZKJ4_ARAVE</name>
<sequence>MDVCPQNSFGAHPWQAALPSIMIELKDEFELANSTNALCHQPVRKKLTTEALFMLDLEKTPAPLRSIFCRQCRQISLQVTKFVAKVRDPDVAAAGHPL</sequence>
<reference evidence="1 3" key="1">
    <citation type="journal article" date="2019" name="Sci. Rep.">
        <title>Orb-weaving spider Araneus ventricosus genome elucidates the spidroin gene catalogue.</title>
        <authorList>
            <person name="Kono N."/>
            <person name="Nakamura H."/>
            <person name="Ohtoshi R."/>
            <person name="Moran D.A.P."/>
            <person name="Shinohara A."/>
            <person name="Yoshida Y."/>
            <person name="Fujiwara M."/>
            <person name="Mori M."/>
            <person name="Tomita M."/>
            <person name="Arakawa K."/>
        </authorList>
    </citation>
    <scope>NUCLEOTIDE SEQUENCE [LARGE SCALE GENOMIC DNA]</scope>
</reference>
<protein>
    <submittedName>
        <fullName evidence="1">Uncharacterized protein</fullName>
    </submittedName>
</protein>
<dbReference type="Proteomes" id="UP000499080">
    <property type="component" value="Unassembled WGS sequence"/>
</dbReference>
<dbReference type="EMBL" id="BGPR01005153">
    <property type="protein sequence ID" value="GBN07370.1"/>
    <property type="molecule type" value="Genomic_DNA"/>
</dbReference>
<evidence type="ECO:0000313" key="3">
    <source>
        <dbReference type="Proteomes" id="UP000499080"/>
    </source>
</evidence>
<gene>
    <name evidence="2" type="ORF">AVEN_182103_1</name>
    <name evidence="1" type="ORF">AVEN_48064_1</name>
</gene>
<keyword evidence="3" id="KW-1185">Reference proteome</keyword>
<proteinExistence type="predicted"/>